<proteinExistence type="predicted"/>
<dbReference type="RefSeq" id="WP_256259327.1">
    <property type="nucleotide sequence ID" value="NZ_FONR01000027.1"/>
</dbReference>
<dbReference type="Proteomes" id="UP000181942">
    <property type="component" value="Unassembled WGS sequence"/>
</dbReference>
<name>A0A1I2UC40_9ACTN</name>
<dbReference type="InterPro" id="IPR015035">
    <property type="entry name" value="DUF1918"/>
</dbReference>
<protein>
    <recommendedName>
        <fullName evidence="2">DUF1918 domain-containing protein</fullName>
    </recommendedName>
</protein>
<evidence type="ECO:0000313" key="4">
    <source>
        <dbReference type="Proteomes" id="UP000181942"/>
    </source>
</evidence>
<feature type="domain" description="DUF1918" evidence="2">
    <location>
        <begin position="13"/>
        <end position="68"/>
    </location>
</feature>
<reference evidence="3 4" key="1">
    <citation type="submission" date="2016-10" db="EMBL/GenBank/DDBJ databases">
        <authorList>
            <person name="de Groot N.N."/>
        </authorList>
    </citation>
    <scope>NUCLEOTIDE SEQUENCE [LARGE SCALE GENOMIC DNA]</scope>
    <source>
        <strain evidence="3 4">OK461</strain>
    </source>
</reference>
<feature type="compositionally biased region" description="Low complexity" evidence="1">
    <location>
        <begin position="77"/>
        <end position="89"/>
    </location>
</feature>
<accession>A0A1I2UC40</accession>
<organism evidence="3 4">
    <name type="scientific">Streptomyces mirabilis</name>
    <dbReference type="NCBI Taxonomy" id="68239"/>
    <lineage>
        <taxon>Bacteria</taxon>
        <taxon>Bacillati</taxon>
        <taxon>Actinomycetota</taxon>
        <taxon>Actinomycetes</taxon>
        <taxon>Kitasatosporales</taxon>
        <taxon>Streptomycetaceae</taxon>
        <taxon>Streptomyces</taxon>
    </lineage>
</organism>
<dbReference type="Pfam" id="PF08940">
    <property type="entry name" value="DUF1918"/>
    <property type="match status" value="1"/>
</dbReference>
<evidence type="ECO:0000313" key="3">
    <source>
        <dbReference type="EMBL" id="SFG73207.1"/>
    </source>
</evidence>
<evidence type="ECO:0000256" key="1">
    <source>
        <dbReference type="SAM" id="MobiDB-lite"/>
    </source>
</evidence>
<sequence>MPSTGPEATGASMRARVGHEIVVRGTTAGVVARDGEVVGLSHPDGSPPYDMRWAENRQVTLCFTGPDAIGHLTPTPHAARSSAHTSSASDELMTGGGHVPTR</sequence>
<dbReference type="SUPFAM" id="SSF50118">
    <property type="entry name" value="Cell growth inhibitor/plasmid maintenance toxic component"/>
    <property type="match status" value="1"/>
</dbReference>
<evidence type="ECO:0000259" key="2">
    <source>
        <dbReference type="Pfam" id="PF08940"/>
    </source>
</evidence>
<dbReference type="EMBL" id="FONR01000027">
    <property type="protein sequence ID" value="SFG73207.1"/>
    <property type="molecule type" value="Genomic_DNA"/>
</dbReference>
<feature type="region of interest" description="Disordered" evidence="1">
    <location>
        <begin position="72"/>
        <end position="102"/>
    </location>
</feature>
<dbReference type="Gene3D" id="2.30.30.440">
    <property type="entry name" value="Domain of unknown function DUF1918"/>
    <property type="match status" value="1"/>
</dbReference>
<gene>
    <name evidence="3" type="ORF">SAMN02787118_12729</name>
</gene>
<dbReference type="AlphaFoldDB" id="A0A1I2UC40"/>